<name>A0A318TY04_9RHOB</name>
<evidence type="ECO:0000256" key="3">
    <source>
        <dbReference type="ARBA" id="ARBA00012438"/>
    </source>
</evidence>
<reference evidence="14 15" key="1">
    <citation type="submission" date="2018-06" db="EMBL/GenBank/DDBJ databases">
        <title>Genomic Encyclopedia of Type Strains, Phase III (KMG-III): the genomes of soil and plant-associated and newly described type strains.</title>
        <authorList>
            <person name="Whitman W."/>
        </authorList>
    </citation>
    <scope>NUCLEOTIDE SEQUENCE [LARGE SCALE GENOMIC DNA]</scope>
    <source>
        <strain evidence="14 15">JA737</strain>
    </source>
</reference>
<dbReference type="CDD" id="cd00082">
    <property type="entry name" value="HisKA"/>
    <property type="match status" value="1"/>
</dbReference>
<protein>
    <recommendedName>
        <fullName evidence="3">histidine kinase</fullName>
        <ecNumber evidence="3">2.7.13.3</ecNumber>
    </recommendedName>
</protein>
<evidence type="ECO:0000313" key="15">
    <source>
        <dbReference type="Proteomes" id="UP000247727"/>
    </source>
</evidence>
<comment type="caution">
    <text evidence="14">The sequence shown here is derived from an EMBL/GenBank/DDBJ whole genome shotgun (WGS) entry which is preliminary data.</text>
</comment>
<proteinExistence type="predicted"/>
<dbReference type="SMART" id="SM00387">
    <property type="entry name" value="HATPase_c"/>
    <property type="match status" value="1"/>
</dbReference>
<dbReference type="PANTHER" id="PTHR43711:SF1">
    <property type="entry name" value="HISTIDINE KINASE 1"/>
    <property type="match status" value="1"/>
</dbReference>
<dbReference type="SUPFAM" id="SSF55874">
    <property type="entry name" value="ATPase domain of HSP90 chaperone/DNA topoisomerase II/histidine kinase"/>
    <property type="match status" value="1"/>
</dbReference>
<comment type="subcellular location">
    <subcellularLocation>
        <location evidence="2">Cell membrane</location>
        <topology evidence="2">Multi-pass membrane protein</topology>
    </subcellularLocation>
</comment>
<evidence type="ECO:0000256" key="1">
    <source>
        <dbReference type="ARBA" id="ARBA00000085"/>
    </source>
</evidence>
<dbReference type="InterPro" id="IPR036097">
    <property type="entry name" value="HisK_dim/P_sf"/>
</dbReference>
<dbReference type="InterPro" id="IPR036890">
    <property type="entry name" value="HATPase_C_sf"/>
</dbReference>
<feature type="domain" description="Histidine kinase" evidence="13">
    <location>
        <begin position="478"/>
        <end position="698"/>
    </location>
</feature>
<dbReference type="PANTHER" id="PTHR43711">
    <property type="entry name" value="TWO-COMPONENT HISTIDINE KINASE"/>
    <property type="match status" value="1"/>
</dbReference>
<dbReference type="InterPro" id="IPR050736">
    <property type="entry name" value="Sensor_HK_Regulatory"/>
</dbReference>
<evidence type="ECO:0000256" key="5">
    <source>
        <dbReference type="ARBA" id="ARBA00022553"/>
    </source>
</evidence>
<dbReference type="InterPro" id="IPR004358">
    <property type="entry name" value="Sig_transdc_His_kin-like_C"/>
</dbReference>
<evidence type="ECO:0000256" key="2">
    <source>
        <dbReference type="ARBA" id="ARBA00004651"/>
    </source>
</evidence>
<feature type="transmembrane region" description="Helical" evidence="12">
    <location>
        <begin position="389"/>
        <end position="410"/>
    </location>
</feature>
<gene>
    <name evidence="14" type="ORF">C8J30_1078</name>
</gene>
<evidence type="ECO:0000256" key="6">
    <source>
        <dbReference type="ARBA" id="ARBA00022679"/>
    </source>
</evidence>
<dbReference type="SUPFAM" id="SSF47384">
    <property type="entry name" value="Homodimeric domain of signal transducing histidine kinase"/>
    <property type="match status" value="1"/>
</dbReference>
<accession>A0A318TY04</accession>
<evidence type="ECO:0000256" key="7">
    <source>
        <dbReference type="ARBA" id="ARBA00022692"/>
    </source>
</evidence>
<dbReference type="Pfam" id="PF02518">
    <property type="entry name" value="HATPase_c"/>
    <property type="match status" value="1"/>
</dbReference>
<sequence>MAKTATEQVGRKSPGTNPVPLKAWLWRSYVKAALIPLLLIEFGFVAIYWGTSQVVYDRSAAAITRISTDTVRDAASREANIIAHRLDAITAMTRIYAGEAGRALQTPALVSEAEQENHALSPDGAFHTLRDTGGSAVFYSGIVPVGEAEMDKVWRTVRLDPLMRSIKDSDPLIAQLYLNTWDSLNRIYPWFDVLEIYPPKMDIPSYNFYYEADAAHDPERNPVWTDAYVDPAGGGWMVSSIAPVYSPARLEGVVGIDVTIGTIVQRVLDIRIPGDGYAVLVGRDGTILALPPKGETDLGLSELLDHSYEEAILKDTFKPAEFNIFRKPMLSELARAMKMQTHGVRRIDLGRPMIASWAKVAGPNWSLVVLASEDSVLAASSDLRSQLAFVSKGMLGILLVFYAGFFAFLWRRSATMSDRVAQPLGDLEHRMAVISDGGTLPPAPPYAIEELQKVGEHLVRMGDKIDAANRTKANFLSAMSHELRTPLNAIIGYADLLEGSEGMRLDGERLAQVRGISTAGWDLVRLVDVVLDLSRIEQQDLRLAAEPLDLPALLAETLEAHRPEAAKRAVTLDLPPPAQPLPELRGDAKILRRILDELVSNAVKYNLPGGTVTVQIDPEDDGRVPVRIIDTGVGIGAEHRDGVFKAFHRLGHENSTISGAGIGLAIAKRFADVADCGLDFDSVEGQGCTFTLRIPCRPCA</sequence>
<dbReference type="PROSITE" id="PS50109">
    <property type="entry name" value="HIS_KIN"/>
    <property type="match status" value="1"/>
</dbReference>
<keyword evidence="15" id="KW-1185">Reference proteome</keyword>
<dbReference type="InterPro" id="IPR005467">
    <property type="entry name" value="His_kinase_dom"/>
</dbReference>
<dbReference type="InterPro" id="IPR003661">
    <property type="entry name" value="HisK_dim/P_dom"/>
</dbReference>
<dbReference type="Gene3D" id="1.10.287.130">
    <property type="match status" value="1"/>
</dbReference>
<dbReference type="PRINTS" id="PR00344">
    <property type="entry name" value="BCTRLSENSOR"/>
</dbReference>
<evidence type="ECO:0000256" key="11">
    <source>
        <dbReference type="ARBA" id="ARBA00023136"/>
    </source>
</evidence>
<dbReference type="CDD" id="cd12912">
    <property type="entry name" value="PDC2_MCP_like"/>
    <property type="match status" value="1"/>
</dbReference>
<dbReference type="SMART" id="SM00388">
    <property type="entry name" value="HisKA"/>
    <property type="match status" value="1"/>
</dbReference>
<dbReference type="Gene3D" id="3.30.565.10">
    <property type="entry name" value="Histidine kinase-like ATPase, C-terminal domain"/>
    <property type="match status" value="1"/>
</dbReference>
<keyword evidence="6" id="KW-0808">Transferase</keyword>
<organism evidence="14 15">
    <name type="scientific">Rhodobacter viridis</name>
    <dbReference type="NCBI Taxonomy" id="1054202"/>
    <lineage>
        <taxon>Bacteria</taxon>
        <taxon>Pseudomonadati</taxon>
        <taxon>Pseudomonadota</taxon>
        <taxon>Alphaproteobacteria</taxon>
        <taxon>Rhodobacterales</taxon>
        <taxon>Rhodobacter group</taxon>
        <taxon>Rhodobacter</taxon>
    </lineage>
</organism>
<dbReference type="RefSeq" id="WP_110805758.1">
    <property type="nucleotide sequence ID" value="NZ_QJTK01000007.1"/>
</dbReference>
<keyword evidence="4" id="KW-1003">Cell membrane</keyword>
<dbReference type="Proteomes" id="UP000247727">
    <property type="component" value="Unassembled WGS sequence"/>
</dbReference>
<dbReference type="InterPro" id="IPR003594">
    <property type="entry name" value="HATPase_dom"/>
</dbReference>
<evidence type="ECO:0000256" key="9">
    <source>
        <dbReference type="ARBA" id="ARBA00022989"/>
    </source>
</evidence>
<keyword evidence="8 14" id="KW-0418">Kinase</keyword>
<dbReference type="EC" id="2.7.13.3" evidence="3"/>
<dbReference type="Pfam" id="PF00512">
    <property type="entry name" value="HisKA"/>
    <property type="match status" value="1"/>
</dbReference>
<evidence type="ECO:0000256" key="10">
    <source>
        <dbReference type="ARBA" id="ARBA00023012"/>
    </source>
</evidence>
<keyword evidence="7 12" id="KW-0812">Transmembrane</keyword>
<keyword evidence="5" id="KW-0597">Phosphoprotein</keyword>
<evidence type="ECO:0000313" key="14">
    <source>
        <dbReference type="EMBL" id="PYF09639.1"/>
    </source>
</evidence>
<dbReference type="EMBL" id="QJTK01000007">
    <property type="protein sequence ID" value="PYF09639.1"/>
    <property type="molecule type" value="Genomic_DNA"/>
</dbReference>
<dbReference type="Gene3D" id="3.30.450.20">
    <property type="entry name" value="PAS domain"/>
    <property type="match status" value="1"/>
</dbReference>
<dbReference type="Pfam" id="PF02743">
    <property type="entry name" value="dCache_1"/>
    <property type="match status" value="1"/>
</dbReference>
<comment type="catalytic activity">
    <reaction evidence="1">
        <text>ATP + protein L-histidine = ADP + protein N-phospho-L-histidine.</text>
        <dbReference type="EC" id="2.7.13.3"/>
    </reaction>
</comment>
<evidence type="ECO:0000256" key="4">
    <source>
        <dbReference type="ARBA" id="ARBA00022475"/>
    </source>
</evidence>
<dbReference type="OrthoDB" id="7179697at2"/>
<dbReference type="AlphaFoldDB" id="A0A318TY04"/>
<evidence type="ECO:0000256" key="12">
    <source>
        <dbReference type="SAM" id="Phobius"/>
    </source>
</evidence>
<keyword evidence="11 12" id="KW-0472">Membrane</keyword>
<feature type="transmembrane region" description="Helical" evidence="12">
    <location>
        <begin position="29"/>
        <end position="49"/>
    </location>
</feature>
<keyword evidence="10" id="KW-0902">Two-component regulatory system</keyword>
<dbReference type="InterPro" id="IPR033479">
    <property type="entry name" value="dCache_1"/>
</dbReference>
<dbReference type="GO" id="GO:0005886">
    <property type="term" value="C:plasma membrane"/>
    <property type="evidence" value="ECO:0007669"/>
    <property type="project" value="UniProtKB-SubCell"/>
</dbReference>
<evidence type="ECO:0000256" key="8">
    <source>
        <dbReference type="ARBA" id="ARBA00022777"/>
    </source>
</evidence>
<evidence type="ECO:0000259" key="13">
    <source>
        <dbReference type="PROSITE" id="PS50109"/>
    </source>
</evidence>
<keyword evidence="9 12" id="KW-1133">Transmembrane helix</keyword>
<dbReference type="GO" id="GO:0000155">
    <property type="term" value="F:phosphorelay sensor kinase activity"/>
    <property type="evidence" value="ECO:0007669"/>
    <property type="project" value="InterPro"/>
</dbReference>